<accession>A0A9N9IDU0</accession>
<comment type="catalytic activity">
    <reaction evidence="1">
        <text>ATP + H2O = ADP + phosphate + H(+)</text>
        <dbReference type="Rhea" id="RHEA:13065"/>
        <dbReference type="ChEBI" id="CHEBI:15377"/>
        <dbReference type="ChEBI" id="CHEBI:15378"/>
        <dbReference type="ChEBI" id="CHEBI:30616"/>
        <dbReference type="ChEBI" id="CHEBI:43474"/>
        <dbReference type="ChEBI" id="CHEBI:456216"/>
        <dbReference type="EC" id="5.6.2.3"/>
    </reaction>
</comment>
<dbReference type="Pfam" id="PF05970">
    <property type="entry name" value="PIF1"/>
    <property type="match status" value="1"/>
</dbReference>
<comment type="similarity">
    <text evidence="1">Belongs to the helicase family.</text>
</comment>
<gene>
    <name evidence="4" type="ORF">CPELLU_LOCUS13599</name>
</gene>
<dbReference type="InterPro" id="IPR051055">
    <property type="entry name" value="PIF1_helicase"/>
</dbReference>
<dbReference type="SUPFAM" id="SSF52540">
    <property type="entry name" value="P-loop containing nucleoside triphosphate hydrolases"/>
    <property type="match status" value="1"/>
</dbReference>
<dbReference type="EMBL" id="CAJVQA010014714">
    <property type="protein sequence ID" value="CAG8732791.1"/>
    <property type="molecule type" value="Genomic_DNA"/>
</dbReference>
<comment type="cofactor">
    <cofactor evidence="1">
        <name>Mg(2+)</name>
        <dbReference type="ChEBI" id="CHEBI:18420"/>
    </cofactor>
</comment>
<dbReference type="GO" id="GO:0000723">
    <property type="term" value="P:telomere maintenance"/>
    <property type="evidence" value="ECO:0007669"/>
    <property type="project" value="InterPro"/>
</dbReference>
<dbReference type="GO" id="GO:0005524">
    <property type="term" value="F:ATP binding"/>
    <property type="evidence" value="ECO:0007669"/>
    <property type="project" value="UniProtKB-KW"/>
</dbReference>
<protein>
    <recommendedName>
        <fullName evidence="1">ATP-dependent DNA helicase</fullName>
        <ecNumber evidence="1">5.6.2.3</ecNumber>
    </recommendedName>
</protein>
<evidence type="ECO:0000256" key="1">
    <source>
        <dbReference type="RuleBase" id="RU363044"/>
    </source>
</evidence>
<dbReference type="InterPro" id="IPR010285">
    <property type="entry name" value="DNA_helicase_pif1-like_DEAD"/>
</dbReference>
<dbReference type="GO" id="GO:0006281">
    <property type="term" value="P:DNA repair"/>
    <property type="evidence" value="ECO:0007669"/>
    <property type="project" value="UniProtKB-KW"/>
</dbReference>
<proteinExistence type="inferred from homology"/>
<dbReference type="InterPro" id="IPR027417">
    <property type="entry name" value="P-loop_NTPase"/>
</dbReference>
<keyword evidence="1" id="KW-0547">Nucleotide-binding</keyword>
<sequence length="321" mass="36762">MINQNNNTSTYKDNTASRTNINPSYNTNNDTSLNIIPTKNTDLLEKFGSGLNDEQKKAYLLFCDHHQRNNQICENNLSQLLLYLSGAGRTGKSRVIQAICFYFEHILQHDSLIVLAPTGNAAVNICGSTIHSACGFGFNKYQNNNSISLDEHLCQLQEYWSKIKYAIIDEISMIRQKLLMQFHTFTKRIKMTNDSTPFTEINILFARDFMQLLPVLDVALYMLNKINHFFSSPNLQTIKGVKRKHDIDPLLFGLQTVVNTTDRSLWLNVKYVIQLKFPMRQIDDPFYASILENMCCENLTETQISALRSKVLGDNKINSPE</sequence>
<keyword evidence="1" id="KW-0378">Hydrolase</keyword>
<evidence type="ECO:0000256" key="2">
    <source>
        <dbReference type="SAM" id="MobiDB-lite"/>
    </source>
</evidence>
<dbReference type="Proteomes" id="UP000789759">
    <property type="component" value="Unassembled WGS sequence"/>
</dbReference>
<keyword evidence="1" id="KW-0233">DNA recombination</keyword>
<evidence type="ECO:0000313" key="4">
    <source>
        <dbReference type="EMBL" id="CAG8732791.1"/>
    </source>
</evidence>
<dbReference type="Gene3D" id="3.40.50.300">
    <property type="entry name" value="P-loop containing nucleotide triphosphate hydrolases"/>
    <property type="match status" value="1"/>
</dbReference>
<dbReference type="GO" id="GO:0006310">
    <property type="term" value="P:DNA recombination"/>
    <property type="evidence" value="ECO:0007669"/>
    <property type="project" value="UniProtKB-KW"/>
</dbReference>
<dbReference type="PANTHER" id="PTHR47642">
    <property type="entry name" value="ATP-DEPENDENT DNA HELICASE"/>
    <property type="match status" value="1"/>
</dbReference>
<organism evidence="4 5">
    <name type="scientific">Cetraspora pellucida</name>
    <dbReference type="NCBI Taxonomy" id="1433469"/>
    <lineage>
        <taxon>Eukaryota</taxon>
        <taxon>Fungi</taxon>
        <taxon>Fungi incertae sedis</taxon>
        <taxon>Mucoromycota</taxon>
        <taxon>Glomeromycotina</taxon>
        <taxon>Glomeromycetes</taxon>
        <taxon>Diversisporales</taxon>
        <taxon>Gigasporaceae</taxon>
        <taxon>Cetraspora</taxon>
    </lineage>
</organism>
<comment type="caution">
    <text evidence="4">The sequence shown here is derived from an EMBL/GenBank/DDBJ whole genome shotgun (WGS) entry which is preliminary data.</text>
</comment>
<keyword evidence="1" id="KW-0234">DNA repair</keyword>
<dbReference type="AlphaFoldDB" id="A0A9N9IDU0"/>
<evidence type="ECO:0000259" key="3">
    <source>
        <dbReference type="Pfam" id="PF05970"/>
    </source>
</evidence>
<name>A0A9N9IDU0_9GLOM</name>
<dbReference type="OrthoDB" id="2325450at2759"/>
<keyword evidence="5" id="KW-1185">Reference proteome</keyword>
<feature type="domain" description="DNA helicase Pif1-like DEAD-box helicase" evidence="3">
    <location>
        <begin position="51"/>
        <end position="217"/>
    </location>
</feature>
<reference evidence="4" key="1">
    <citation type="submission" date="2021-06" db="EMBL/GenBank/DDBJ databases">
        <authorList>
            <person name="Kallberg Y."/>
            <person name="Tangrot J."/>
            <person name="Rosling A."/>
        </authorList>
    </citation>
    <scope>NUCLEOTIDE SEQUENCE</scope>
    <source>
        <strain evidence="4">FL966</strain>
    </source>
</reference>
<evidence type="ECO:0000313" key="5">
    <source>
        <dbReference type="Proteomes" id="UP000789759"/>
    </source>
</evidence>
<keyword evidence="1" id="KW-0347">Helicase</keyword>
<dbReference type="GO" id="GO:0043139">
    <property type="term" value="F:5'-3' DNA helicase activity"/>
    <property type="evidence" value="ECO:0007669"/>
    <property type="project" value="UniProtKB-EC"/>
</dbReference>
<dbReference type="EC" id="5.6.2.3" evidence="1"/>
<dbReference type="GO" id="GO:0016787">
    <property type="term" value="F:hydrolase activity"/>
    <property type="evidence" value="ECO:0007669"/>
    <property type="project" value="UniProtKB-KW"/>
</dbReference>
<dbReference type="PANTHER" id="PTHR47642:SF5">
    <property type="entry name" value="ATP-DEPENDENT DNA HELICASE"/>
    <property type="match status" value="1"/>
</dbReference>
<feature type="region of interest" description="Disordered" evidence="2">
    <location>
        <begin position="1"/>
        <end position="33"/>
    </location>
</feature>
<keyword evidence="1" id="KW-0227">DNA damage</keyword>
<keyword evidence="1" id="KW-0067">ATP-binding</keyword>